<comment type="caution">
    <text evidence="1">The sequence shown here is derived from an EMBL/GenBank/DDBJ whole genome shotgun (WGS) entry which is preliminary data.</text>
</comment>
<keyword evidence="2" id="KW-1185">Reference proteome</keyword>
<dbReference type="AlphaFoldDB" id="A0A919J8F4"/>
<name>A0A919J8F4_9ACTN</name>
<organism evidence="1 2">
    <name type="scientific">Paractinoplanes ferrugineus</name>
    <dbReference type="NCBI Taxonomy" id="113564"/>
    <lineage>
        <taxon>Bacteria</taxon>
        <taxon>Bacillati</taxon>
        <taxon>Actinomycetota</taxon>
        <taxon>Actinomycetes</taxon>
        <taxon>Micromonosporales</taxon>
        <taxon>Micromonosporaceae</taxon>
        <taxon>Paractinoplanes</taxon>
    </lineage>
</organism>
<reference evidence="1" key="1">
    <citation type="submission" date="2021-01" db="EMBL/GenBank/DDBJ databases">
        <title>Whole genome shotgun sequence of Actinoplanes ferrugineus NBRC 15555.</title>
        <authorList>
            <person name="Komaki H."/>
            <person name="Tamura T."/>
        </authorList>
    </citation>
    <scope>NUCLEOTIDE SEQUENCE</scope>
    <source>
        <strain evidence="1">NBRC 15555</strain>
    </source>
</reference>
<accession>A0A919J8F4</accession>
<evidence type="ECO:0000313" key="2">
    <source>
        <dbReference type="Proteomes" id="UP000598174"/>
    </source>
</evidence>
<dbReference type="Proteomes" id="UP000598174">
    <property type="component" value="Unassembled WGS sequence"/>
</dbReference>
<proteinExistence type="predicted"/>
<dbReference type="EMBL" id="BOMM01000059">
    <property type="protein sequence ID" value="GIE14953.1"/>
    <property type="molecule type" value="Genomic_DNA"/>
</dbReference>
<gene>
    <name evidence="1" type="ORF">Afe05nite_67930</name>
</gene>
<sequence length="110" mass="12479">MAINRVAQDLMGTQSFVDAEAVTRKRCVRTELDHERRKAETLAQKPYQTPTDDEIRTRITAHQTRARERGATLVSLRRLGEVVGLRTYEPAIIRTAIGNRGIHSVPLCRL</sequence>
<evidence type="ECO:0000313" key="1">
    <source>
        <dbReference type="EMBL" id="GIE14953.1"/>
    </source>
</evidence>
<protein>
    <submittedName>
        <fullName evidence="1">Uncharacterized protein</fullName>
    </submittedName>
</protein>